<reference evidence="1 2" key="2">
    <citation type="submission" date="2023-12" db="EMBL/GenBank/DDBJ databases">
        <title>Description of an unclassified Opitutus bacterium of Verrucomicrobiota.</title>
        <authorList>
            <person name="Zhang D.-F."/>
        </authorList>
    </citation>
    <scope>NUCLEOTIDE SEQUENCE [LARGE SCALE GENOMIC DNA]</scope>
    <source>
        <strain evidence="1 2">WL0086</strain>
    </source>
</reference>
<proteinExistence type="predicted"/>
<name>A0ABZ1CEX6_9BACT</name>
<dbReference type="Proteomes" id="UP000738431">
    <property type="component" value="Chromosome"/>
</dbReference>
<accession>A0ABZ1CEX6</accession>
<evidence type="ECO:0000313" key="1">
    <source>
        <dbReference type="EMBL" id="WRQ90001.1"/>
    </source>
</evidence>
<dbReference type="RefSeq" id="WP_221032074.1">
    <property type="nucleotide sequence ID" value="NZ_CP139781.1"/>
</dbReference>
<evidence type="ECO:0000313" key="2">
    <source>
        <dbReference type="Proteomes" id="UP000738431"/>
    </source>
</evidence>
<protein>
    <submittedName>
        <fullName evidence="1">Uncharacterized protein</fullName>
    </submittedName>
</protein>
<dbReference type="EMBL" id="CP139781">
    <property type="protein sequence ID" value="WRQ90001.1"/>
    <property type="molecule type" value="Genomic_DNA"/>
</dbReference>
<sequence>MDRPLLPPFADRRVRTLLAYFAGLTLLLPLAQANRRVAVKATAEDDYVAERYDANGNRIAQTYVFLEGTFHGGAIRDRSLERAEIQEIARTLAPYLAEKDFLPTDDAGNADIVIAIHWGTTVSLKHNSDYVSELMIQARDRQMEAQEFYQNTYMEDGEETIPTDYAQGLLQDSARQAAEAPDYEWARLASTRSERDFENRPTATLLGFSDVLNRDMSRAVMGEDARTVNAMLEEDRYFVVLAAYDLKNRGEDGTPQRLWVARLSTRSAGTNFTEALDTLGEVGSNYFGEHHPDLAIERKPVKVQNAEVEVGDPIVVEDPQN</sequence>
<keyword evidence="2" id="KW-1185">Reference proteome</keyword>
<gene>
    <name evidence="1" type="ORF">K1X11_011335</name>
</gene>
<reference evidence="1 2" key="1">
    <citation type="submission" date="2021-08" db="EMBL/GenBank/DDBJ databases">
        <authorList>
            <person name="Zhang D."/>
            <person name="Zhang A."/>
            <person name="Wang L."/>
        </authorList>
    </citation>
    <scope>NUCLEOTIDE SEQUENCE [LARGE SCALE GENOMIC DNA]</scope>
    <source>
        <strain evidence="1 2">WL0086</strain>
    </source>
</reference>
<organism evidence="1 2">
    <name type="scientific">Actomonas aquatica</name>
    <dbReference type="NCBI Taxonomy" id="2866162"/>
    <lineage>
        <taxon>Bacteria</taxon>
        <taxon>Pseudomonadati</taxon>
        <taxon>Verrucomicrobiota</taxon>
        <taxon>Opitutia</taxon>
        <taxon>Opitutales</taxon>
        <taxon>Opitutaceae</taxon>
        <taxon>Actomonas</taxon>
    </lineage>
</organism>